<sequence>MKYIFLLLLSISAFAQEGRAIISLDKDNIVYRGIDNLLKIGVPGLEQTNITVTSTGGQIKPIENQPGYYKWNVTSVSGMRSKVMITYKNANGKTVVENKEFRVVPVPPPYAYIENQKSCCEYEYHLTRKQIANLKLNTTIDTYHEHGDAFYKVEEFTLYMPKDTITIQGNTIPDSIKVKIESLQTGSVIIINHIRRNNPDPRLLLKGVAPLTIEVVDDPLPYKEEELPGPIAYSPQFRTLYRGIENKLILTVPGAKSFKATAPGLKKINDNGDYIFNVSAVKGDKVDVDFEVTLHGDSLIYYKEQYEILNIELRGLINNKGCNGCTVEMKAKDFENAVISLSFDNVMVPAYRNVPISSYIIAVTDEKAIEVKGDKITSEVYKEIQKLKPGSKIRIIVTDYNLPETGMVGVRPPMIETVLIK</sequence>
<dbReference type="EMBL" id="LIYD01000005">
    <property type="protein sequence ID" value="KOS05336.1"/>
    <property type="molecule type" value="Genomic_DNA"/>
</dbReference>
<feature type="domain" description="Gliding motility-associated protein GldM second immunoglobulin-like" evidence="2">
    <location>
        <begin position="21"/>
        <end position="103"/>
    </location>
</feature>
<gene>
    <name evidence="3" type="ORF">AM493_04295</name>
</gene>
<evidence type="ECO:0000313" key="4">
    <source>
        <dbReference type="Proteomes" id="UP000037755"/>
    </source>
</evidence>
<dbReference type="PATRIC" id="fig|1202724.3.peg.890"/>
<evidence type="ECO:0000313" key="3">
    <source>
        <dbReference type="EMBL" id="KOS05336.1"/>
    </source>
</evidence>
<dbReference type="OrthoDB" id="1343429at2"/>
<accession>A0A0M9VH97</accession>
<evidence type="ECO:0000259" key="2">
    <source>
        <dbReference type="Pfam" id="PF21602"/>
    </source>
</evidence>
<feature type="chain" id="PRO_5012497843" description="Gliding motility-associated protein GldM second immunoglobulin-like domain-containing protein" evidence="1">
    <location>
        <begin position="16"/>
        <end position="421"/>
    </location>
</feature>
<protein>
    <recommendedName>
        <fullName evidence="2">Gliding motility-associated protein GldM second immunoglobulin-like domain-containing protein</fullName>
    </recommendedName>
</protein>
<proteinExistence type="predicted"/>
<dbReference type="Pfam" id="PF21602">
    <property type="entry name" value="GldM_3rd"/>
    <property type="match status" value="1"/>
</dbReference>
<dbReference type="InterPro" id="IPR048406">
    <property type="entry name" value="GldM_Ig-like-2"/>
</dbReference>
<dbReference type="STRING" id="1202724.AM493_04295"/>
<dbReference type="RefSeq" id="WP_054406409.1">
    <property type="nucleotide sequence ID" value="NZ_FOYA01000024.1"/>
</dbReference>
<reference evidence="3 4" key="1">
    <citation type="submission" date="2015-08" db="EMBL/GenBank/DDBJ databases">
        <title>Whole genome sequence of Flavobacterium akiainvivens IK-1T, from decaying Wikstroemia oahuensis, an endemic Hawaiian shrub.</title>
        <authorList>
            <person name="Wan X."/>
            <person name="Hou S."/>
            <person name="Saito J."/>
            <person name="Donachie S."/>
        </authorList>
    </citation>
    <scope>NUCLEOTIDE SEQUENCE [LARGE SCALE GENOMIC DNA]</scope>
    <source>
        <strain evidence="3 4">IK-1</strain>
    </source>
</reference>
<name>A0A0M9VH97_9FLAO</name>
<dbReference type="AlphaFoldDB" id="A0A0M9VH97"/>
<organism evidence="3 4">
    <name type="scientific">Flavobacterium akiainvivens</name>
    <dbReference type="NCBI Taxonomy" id="1202724"/>
    <lineage>
        <taxon>Bacteria</taxon>
        <taxon>Pseudomonadati</taxon>
        <taxon>Bacteroidota</taxon>
        <taxon>Flavobacteriia</taxon>
        <taxon>Flavobacteriales</taxon>
        <taxon>Flavobacteriaceae</taxon>
        <taxon>Flavobacterium</taxon>
    </lineage>
</organism>
<keyword evidence="1" id="KW-0732">Signal</keyword>
<comment type="caution">
    <text evidence="3">The sequence shown here is derived from an EMBL/GenBank/DDBJ whole genome shotgun (WGS) entry which is preliminary data.</text>
</comment>
<evidence type="ECO:0000256" key="1">
    <source>
        <dbReference type="SAM" id="SignalP"/>
    </source>
</evidence>
<dbReference type="Proteomes" id="UP000037755">
    <property type="component" value="Unassembled WGS sequence"/>
</dbReference>
<keyword evidence="4" id="KW-1185">Reference proteome</keyword>
<feature type="signal peptide" evidence="1">
    <location>
        <begin position="1"/>
        <end position="15"/>
    </location>
</feature>